<keyword evidence="4 9" id="KW-0812">Transmembrane</keyword>
<sequence length="315" mass="33669">MAPVKKPSHAGKAVVAGGISGAVEICCTYPIEFTKTVLQLSTQKQTAMDVVKNTVRTRGVLGLYKGLDSMVYFATPKAAIRFSGFEAASNAMRAPDGSPMFGAATSFLAGLAAGAIEALFVTTPQETIKIKLIDDQFKTQEGGPRFKGFFHGVKTIVSEEGFAGIYHGLSPTILKVATAQATRFGVYMYIPADYRKTPLGSACSGAFAGGFSVIIFQGLDVIKSRMQGLDAAKYTSSIHCLKELIANEGIMALYKGVGPRMTRVCCEVAITMTLYGEVVKLLDSVWDTTKPPPRQLAHAGSTLIPVRYDTEVAKK</sequence>
<keyword evidence="6" id="KW-1133">Transmembrane helix</keyword>
<dbReference type="PROSITE" id="PS50920">
    <property type="entry name" value="SOLCAR"/>
    <property type="match status" value="3"/>
</dbReference>
<comment type="subcellular location">
    <subcellularLocation>
        <location evidence="1">Mitochondrion membrane</location>
        <topology evidence="1">Multi-pass membrane protein</topology>
    </subcellularLocation>
</comment>
<dbReference type="GO" id="GO:0071913">
    <property type="term" value="F:citrate secondary active transmembrane transporter activity"/>
    <property type="evidence" value="ECO:0007669"/>
    <property type="project" value="TreeGrafter"/>
</dbReference>
<name>A0A7S0HQI3_9EUKA</name>
<evidence type="ECO:0000256" key="4">
    <source>
        <dbReference type="ARBA" id="ARBA00022692"/>
    </source>
</evidence>
<comment type="similarity">
    <text evidence="2 10">Belongs to the mitochondrial carrier (TC 2.A.29) family.</text>
</comment>
<evidence type="ECO:0000256" key="6">
    <source>
        <dbReference type="ARBA" id="ARBA00022989"/>
    </source>
</evidence>
<dbReference type="SUPFAM" id="SSF103506">
    <property type="entry name" value="Mitochondrial carrier"/>
    <property type="match status" value="1"/>
</dbReference>
<evidence type="ECO:0000256" key="2">
    <source>
        <dbReference type="ARBA" id="ARBA00006375"/>
    </source>
</evidence>
<dbReference type="InterPro" id="IPR002067">
    <property type="entry name" value="MCP"/>
</dbReference>
<evidence type="ECO:0000313" key="11">
    <source>
        <dbReference type="EMBL" id="CAD8490211.1"/>
    </source>
</evidence>
<protein>
    <submittedName>
        <fullName evidence="11">Uncharacterized protein</fullName>
    </submittedName>
</protein>
<dbReference type="Pfam" id="PF00153">
    <property type="entry name" value="Mito_carr"/>
    <property type="match status" value="3"/>
</dbReference>
<dbReference type="InterPro" id="IPR049563">
    <property type="entry name" value="TXTP-like"/>
</dbReference>
<organism evidence="11">
    <name type="scientific">Phaeocystis antarctica</name>
    <dbReference type="NCBI Taxonomy" id="33657"/>
    <lineage>
        <taxon>Eukaryota</taxon>
        <taxon>Haptista</taxon>
        <taxon>Haptophyta</taxon>
        <taxon>Prymnesiophyceae</taxon>
        <taxon>Phaeocystales</taxon>
        <taxon>Phaeocystaceae</taxon>
        <taxon>Phaeocystis</taxon>
    </lineage>
</organism>
<dbReference type="GO" id="GO:0031966">
    <property type="term" value="C:mitochondrial membrane"/>
    <property type="evidence" value="ECO:0007669"/>
    <property type="project" value="UniProtKB-SubCell"/>
</dbReference>
<feature type="repeat" description="Solcar" evidence="9">
    <location>
        <begin position="8"/>
        <end position="91"/>
    </location>
</feature>
<proteinExistence type="inferred from homology"/>
<keyword evidence="5" id="KW-0677">Repeat</keyword>
<evidence type="ECO:0000256" key="7">
    <source>
        <dbReference type="ARBA" id="ARBA00023128"/>
    </source>
</evidence>
<keyword evidence="3 10" id="KW-0813">Transport</keyword>
<evidence type="ECO:0000256" key="8">
    <source>
        <dbReference type="ARBA" id="ARBA00023136"/>
    </source>
</evidence>
<evidence type="ECO:0000256" key="5">
    <source>
        <dbReference type="ARBA" id="ARBA00022737"/>
    </source>
</evidence>
<dbReference type="InterPro" id="IPR018108">
    <property type="entry name" value="MCP_transmembrane"/>
</dbReference>
<keyword evidence="8 9" id="KW-0472">Membrane</keyword>
<reference evidence="11" key="1">
    <citation type="submission" date="2021-01" db="EMBL/GenBank/DDBJ databases">
        <authorList>
            <person name="Corre E."/>
            <person name="Pelletier E."/>
            <person name="Niang G."/>
            <person name="Scheremetjew M."/>
            <person name="Finn R."/>
            <person name="Kale V."/>
            <person name="Holt S."/>
            <person name="Cochrane G."/>
            <person name="Meng A."/>
            <person name="Brown T."/>
            <person name="Cohen L."/>
        </authorList>
    </citation>
    <scope>NUCLEOTIDE SEQUENCE</scope>
    <source>
        <strain evidence="11">CCMP1374</strain>
    </source>
</reference>
<dbReference type="GO" id="GO:0006843">
    <property type="term" value="P:mitochondrial citrate transmembrane transport"/>
    <property type="evidence" value="ECO:0007669"/>
    <property type="project" value="TreeGrafter"/>
</dbReference>
<gene>
    <name evidence="11" type="ORF">PANT1444_LOCUS11077</name>
</gene>
<feature type="repeat" description="Solcar" evidence="9">
    <location>
        <begin position="101"/>
        <end position="193"/>
    </location>
</feature>
<dbReference type="EMBL" id="HBEP01019708">
    <property type="protein sequence ID" value="CAD8490211.1"/>
    <property type="molecule type" value="Transcribed_RNA"/>
</dbReference>
<evidence type="ECO:0000256" key="9">
    <source>
        <dbReference type="PROSITE-ProRule" id="PRU00282"/>
    </source>
</evidence>
<evidence type="ECO:0000256" key="3">
    <source>
        <dbReference type="ARBA" id="ARBA00022448"/>
    </source>
</evidence>
<dbReference type="PRINTS" id="PR00926">
    <property type="entry name" value="MITOCARRIER"/>
</dbReference>
<evidence type="ECO:0000256" key="1">
    <source>
        <dbReference type="ARBA" id="ARBA00004225"/>
    </source>
</evidence>
<dbReference type="PANTHER" id="PTHR45788">
    <property type="entry name" value="SUCCINATE/FUMARATE MITOCHONDRIAL TRANSPORTER-RELATED"/>
    <property type="match status" value="1"/>
</dbReference>
<feature type="repeat" description="Solcar" evidence="9">
    <location>
        <begin position="196"/>
        <end position="281"/>
    </location>
</feature>
<evidence type="ECO:0000256" key="10">
    <source>
        <dbReference type="RuleBase" id="RU000488"/>
    </source>
</evidence>
<dbReference type="InterPro" id="IPR023395">
    <property type="entry name" value="MCP_dom_sf"/>
</dbReference>
<accession>A0A7S0HQI3</accession>
<dbReference type="Gene3D" id="1.50.40.10">
    <property type="entry name" value="Mitochondrial carrier domain"/>
    <property type="match status" value="1"/>
</dbReference>
<dbReference type="AlphaFoldDB" id="A0A7S0HQI3"/>
<dbReference type="PANTHER" id="PTHR45788:SF4">
    <property type="entry name" value="TRICARBOXYLATE TRANSPORT PROTEIN, MITOCHONDRIAL"/>
    <property type="match status" value="1"/>
</dbReference>
<keyword evidence="7" id="KW-0496">Mitochondrion</keyword>